<reference evidence="2 3" key="1">
    <citation type="submission" date="2019-01" db="EMBL/GenBank/DDBJ databases">
        <title>Sequencing of cultivated peanut Arachis hypogaea provides insights into genome evolution and oil improvement.</title>
        <authorList>
            <person name="Chen X."/>
        </authorList>
    </citation>
    <scope>NUCLEOTIDE SEQUENCE [LARGE SCALE GENOMIC DNA]</scope>
    <source>
        <strain evidence="3">cv. Fuhuasheng</strain>
        <tissue evidence="2">Leaves</tissue>
    </source>
</reference>
<dbReference type="PANTHER" id="PTHR45786:SF74">
    <property type="entry name" value="ATP-DEPENDENT DNA HELICASE"/>
    <property type="match status" value="1"/>
</dbReference>
<dbReference type="Pfam" id="PF14214">
    <property type="entry name" value="Helitron_like_N"/>
    <property type="match status" value="1"/>
</dbReference>
<dbReference type="EMBL" id="SDMP01000009">
    <property type="protein sequence ID" value="RYR38948.1"/>
    <property type="molecule type" value="Genomic_DNA"/>
</dbReference>
<dbReference type="AlphaFoldDB" id="A0A445BJT2"/>
<keyword evidence="3" id="KW-1185">Reference proteome</keyword>
<comment type="caution">
    <text evidence="2">The sequence shown here is derived from an EMBL/GenBank/DDBJ whole genome shotgun (WGS) entry which is preliminary data.</text>
</comment>
<gene>
    <name evidence="2" type="ORF">Ahy_A09g044303</name>
</gene>
<dbReference type="Proteomes" id="UP000289738">
    <property type="component" value="Chromosome A09"/>
</dbReference>
<evidence type="ECO:0000259" key="1">
    <source>
        <dbReference type="Pfam" id="PF14214"/>
    </source>
</evidence>
<dbReference type="PANTHER" id="PTHR45786">
    <property type="entry name" value="DNA BINDING PROTEIN-LIKE"/>
    <property type="match status" value="1"/>
</dbReference>
<organism evidence="2 3">
    <name type="scientific">Arachis hypogaea</name>
    <name type="common">Peanut</name>
    <dbReference type="NCBI Taxonomy" id="3818"/>
    <lineage>
        <taxon>Eukaryota</taxon>
        <taxon>Viridiplantae</taxon>
        <taxon>Streptophyta</taxon>
        <taxon>Embryophyta</taxon>
        <taxon>Tracheophyta</taxon>
        <taxon>Spermatophyta</taxon>
        <taxon>Magnoliopsida</taxon>
        <taxon>eudicotyledons</taxon>
        <taxon>Gunneridae</taxon>
        <taxon>Pentapetalae</taxon>
        <taxon>rosids</taxon>
        <taxon>fabids</taxon>
        <taxon>Fabales</taxon>
        <taxon>Fabaceae</taxon>
        <taxon>Papilionoideae</taxon>
        <taxon>50 kb inversion clade</taxon>
        <taxon>dalbergioids sensu lato</taxon>
        <taxon>Dalbergieae</taxon>
        <taxon>Pterocarpus clade</taxon>
        <taxon>Arachis</taxon>
    </lineage>
</organism>
<dbReference type="InterPro" id="IPR025476">
    <property type="entry name" value="Helitron_helicase-like"/>
</dbReference>
<evidence type="ECO:0000313" key="3">
    <source>
        <dbReference type="Proteomes" id="UP000289738"/>
    </source>
</evidence>
<protein>
    <recommendedName>
        <fullName evidence="1">Helitron helicase-like domain-containing protein</fullName>
    </recommendedName>
</protein>
<feature type="domain" description="Helitron helicase-like" evidence="1">
    <location>
        <begin position="40"/>
        <end position="181"/>
    </location>
</feature>
<proteinExistence type="predicted"/>
<dbReference type="STRING" id="3818.A0A445BJT2"/>
<accession>A0A445BJT2</accession>
<sequence>MGRMDFVWVLQHQILSPLGLQRKIKQSLCDNSLLFNYVQKRMGESLLILRSKRLLQQFLVDAYTMVKSERLKSFRCKQPQLRVNKYKCLHESLINGDVDAARLGKRIILLGTFTGGPKYMMNNCKDAFAICRYAGYPNYFITMTCNPEYDAIKREVTPIGLKAEDHPDILCRVFKIKLDEFQKRGLPHAHILLFMSNEFKPQTPDDIDKHITAEIPN</sequence>
<name>A0A445BJT2_ARAHY</name>
<evidence type="ECO:0000313" key="2">
    <source>
        <dbReference type="EMBL" id="RYR38948.1"/>
    </source>
</evidence>